<evidence type="ECO:0000313" key="1">
    <source>
        <dbReference type="EMBL" id="KAI9909891.1"/>
    </source>
</evidence>
<dbReference type="Proteomes" id="UP001163321">
    <property type="component" value="Chromosome 6"/>
</dbReference>
<protein>
    <submittedName>
        <fullName evidence="1">Uncharacterized protein</fullName>
    </submittedName>
</protein>
<reference evidence="1 2" key="1">
    <citation type="journal article" date="2022" name="bioRxiv">
        <title>The genome of the oomycete Peronosclerospora sorghi, a cosmopolitan pathogen of maize and sorghum, is inflated with dispersed pseudogenes.</title>
        <authorList>
            <person name="Fletcher K."/>
            <person name="Martin F."/>
            <person name="Isakeit T."/>
            <person name="Cavanaugh K."/>
            <person name="Magill C."/>
            <person name="Michelmore R."/>
        </authorList>
    </citation>
    <scope>NUCLEOTIDE SEQUENCE [LARGE SCALE GENOMIC DNA]</scope>
    <source>
        <strain evidence="1">P6</strain>
    </source>
</reference>
<proteinExistence type="predicted"/>
<dbReference type="EMBL" id="CM047585">
    <property type="protein sequence ID" value="KAI9909891.1"/>
    <property type="molecule type" value="Genomic_DNA"/>
</dbReference>
<accession>A0ACC0VWQ3</accession>
<organism evidence="1 2">
    <name type="scientific">Peronosclerospora sorghi</name>
    <dbReference type="NCBI Taxonomy" id="230839"/>
    <lineage>
        <taxon>Eukaryota</taxon>
        <taxon>Sar</taxon>
        <taxon>Stramenopiles</taxon>
        <taxon>Oomycota</taxon>
        <taxon>Peronosporomycetes</taxon>
        <taxon>Peronosporales</taxon>
        <taxon>Peronosporaceae</taxon>
        <taxon>Peronosclerospora</taxon>
    </lineage>
</organism>
<sequence>MGQDVSIQKRMSRAMVVEDMDHRTQLHDDSSHSFVDLANNVQAGNVFQNMEQIYIVPNTSDGKLAAVKKGGDKKV</sequence>
<keyword evidence="2" id="KW-1185">Reference proteome</keyword>
<name>A0ACC0VWQ3_9STRA</name>
<evidence type="ECO:0000313" key="2">
    <source>
        <dbReference type="Proteomes" id="UP001163321"/>
    </source>
</evidence>
<gene>
    <name evidence="1" type="ORF">PsorP6_010669</name>
</gene>
<comment type="caution">
    <text evidence="1">The sequence shown here is derived from an EMBL/GenBank/DDBJ whole genome shotgun (WGS) entry which is preliminary data.</text>
</comment>